<evidence type="ECO:0000256" key="1">
    <source>
        <dbReference type="ARBA" id="ARBA00004282"/>
    </source>
</evidence>
<dbReference type="STRING" id="126957.T1JHG8"/>
<dbReference type="SUPFAM" id="SSF50729">
    <property type="entry name" value="PH domain-like"/>
    <property type="match status" value="1"/>
</dbReference>
<feature type="compositionally biased region" description="Basic and acidic residues" evidence="7">
    <location>
        <begin position="612"/>
        <end position="621"/>
    </location>
</feature>
<feature type="compositionally biased region" description="Polar residues" evidence="7">
    <location>
        <begin position="1008"/>
        <end position="1027"/>
    </location>
</feature>
<dbReference type="GO" id="GO:0005923">
    <property type="term" value="C:bicellular tight junction"/>
    <property type="evidence" value="ECO:0007669"/>
    <property type="project" value="TreeGrafter"/>
</dbReference>
<dbReference type="InterPro" id="IPR021774">
    <property type="entry name" value="CUPID"/>
</dbReference>
<dbReference type="InterPro" id="IPR019748">
    <property type="entry name" value="FERM_central"/>
</dbReference>
<dbReference type="SMART" id="SM00295">
    <property type="entry name" value="B41"/>
    <property type="match status" value="1"/>
</dbReference>
<dbReference type="FunFam" id="1.20.80.10:FF:000008">
    <property type="entry name" value="FERM domain containing 4A"/>
    <property type="match status" value="1"/>
</dbReference>
<evidence type="ECO:0000259" key="8">
    <source>
        <dbReference type="PROSITE" id="PS50057"/>
    </source>
</evidence>
<organism evidence="9 10">
    <name type="scientific">Strigamia maritima</name>
    <name type="common">European centipede</name>
    <name type="synonym">Geophilus maritimus</name>
    <dbReference type="NCBI Taxonomy" id="126957"/>
    <lineage>
        <taxon>Eukaryota</taxon>
        <taxon>Metazoa</taxon>
        <taxon>Ecdysozoa</taxon>
        <taxon>Arthropoda</taxon>
        <taxon>Myriapoda</taxon>
        <taxon>Chilopoda</taxon>
        <taxon>Pleurostigmophora</taxon>
        <taxon>Geophilomorpha</taxon>
        <taxon>Linotaeniidae</taxon>
        <taxon>Strigamia</taxon>
    </lineage>
</organism>
<dbReference type="AlphaFoldDB" id="T1JHG8"/>
<dbReference type="GO" id="GO:0071944">
    <property type="term" value="C:cell periphery"/>
    <property type="evidence" value="ECO:0007669"/>
    <property type="project" value="UniProtKB-ARBA"/>
</dbReference>
<reference evidence="9" key="2">
    <citation type="submission" date="2015-02" db="UniProtKB">
        <authorList>
            <consortium name="EnsemblMetazoa"/>
        </authorList>
    </citation>
    <scope>IDENTIFICATION</scope>
</reference>
<feature type="region of interest" description="Disordered" evidence="7">
    <location>
        <begin position="919"/>
        <end position="959"/>
    </location>
</feature>
<dbReference type="InterPro" id="IPR019749">
    <property type="entry name" value="Band_41_domain"/>
</dbReference>
<dbReference type="InterPro" id="IPR018980">
    <property type="entry name" value="FERM_PH-like_C"/>
</dbReference>
<feature type="region of interest" description="Disordered" evidence="7">
    <location>
        <begin position="611"/>
        <end position="678"/>
    </location>
</feature>
<dbReference type="HOGENOM" id="CLU_309338_0_0_1"/>
<dbReference type="EnsemblMetazoa" id="SMAR013299-RA">
    <property type="protein sequence ID" value="SMAR013299-PA"/>
    <property type="gene ID" value="SMAR013299"/>
</dbReference>
<dbReference type="GO" id="GO:0090162">
    <property type="term" value="P:establishment of epithelial cell polarity"/>
    <property type="evidence" value="ECO:0007669"/>
    <property type="project" value="InterPro"/>
</dbReference>
<dbReference type="SUPFAM" id="SSF47031">
    <property type="entry name" value="Second domain of FERM"/>
    <property type="match status" value="1"/>
</dbReference>
<feature type="compositionally biased region" description="Polar residues" evidence="7">
    <location>
        <begin position="937"/>
        <end position="947"/>
    </location>
</feature>
<dbReference type="CDD" id="cd13191">
    <property type="entry name" value="FERM_C_FRMD4A_FRMD4B"/>
    <property type="match status" value="1"/>
</dbReference>
<dbReference type="PRINTS" id="PR00935">
    <property type="entry name" value="BAND41"/>
</dbReference>
<dbReference type="Pfam" id="PF09379">
    <property type="entry name" value="FERM_N"/>
    <property type="match status" value="1"/>
</dbReference>
<dbReference type="eggNOG" id="KOG3529">
    <property type="taxonomic scope" value="Eukaryota"/>
</dbReference>
<feature type="region of interest" description="Disordered" evidence="7">
    <location>
        <begin position="546"/>
        <end position="586"/>
    </location>
</feature>
<dbReference type="InterPro" id="IPR000299">
    <property type="entry name" value="FERM_domain"/>
</dbReference>
<dbReference type="CDD" id="cd14473">
    <property type="entry name" value="FERM_B-lobe"/>
    <property type="match status" value="1"/>
</dbReference>
<feature type="domain" description="FERM" evidence="8">
    <location>
        <begin position="5"/>
        <end position="346"/>
    </location>
</feature>
<keyword evidence="4" id="KW-0965">Cell junction</keyword>
<dbReference type="GO" id="GO:0005737">
    <property type="term" value="C:cytoplasm"/>
    <property type="evidence" value="ECO:0007669"/>
    <property type="project" value="UniProtKB-SubCell"/>
</dbReference>
<dbReference type="PANTHER" id="PTHR46079:SF2">
    <property type="entry name" value="FERM DOMAIN-CONTAINING PROTEIN"/>
    <property type="match status" value="1"/>
</dbReference>
<dbReference type="InterPro" id="IPR029071">
    <property type="entry name" value="Ubiquitin-like_domsf"/>
</dbReference>
<feature type="region of interest" description="Disordered" evidence="7">
    <location>
        <begin position="1003"/>
        <end position="1031"/>
    </location>
</feature>
<dbReference type="EMBL" id="JH431612">
    <property type="status" value="NOT_ANNOTATED_CDS"/>
    <property type="molecule type" value="Genomic_DNA"/>
</dbReference>
<evidence type="ECO:0000256" key="7">
    <source>
        <dbReference type="SAM" id="MobiDB-lite"/>
    </source>
</evidence>
<dbReference type="PhylomeDB" id="T1JHG8"/>
<dbReference type="Pfam" id="PF09380">
    <property type="entry name" value="FERM_C"/>
    <property type="match status" value="1"/>
</dbReference>
<feature type="coiled-coil region" evidence="6">
    <location>
        <begin position="411"/>
        <end position="438"/>
    </location>
</feature>
<evidence type="ECO:0000313" key="9">
    <source>
        <dbReference type="EnsemblMetazoa" id="SMAR013299-PA"/>
    </source>
</evidence>
<name>T1JHG8_STRMM</name>
<dbReference type="GO" id="GO:0009887">
    <property type="term" value="P:animal organ morphogenesis"/>
    <property type="evidence" value="ECO:0007669"/>
    <property type="project" value="UniProtKB-ARBA"/>
</dbReference>
<keyword evidence="10" id="KW-1185">Reference proteome</keyword>
<keyword evidence="5 6" id="KW-0175">Coiled coil</keyword>
<dbReference type="InterPro" id="IPR018979">
    <property type="entry name" value="FERM_N"/>
</dbReference>
<protein>
    <recommendedName>
        <fullName evidence="8">FERM domain-containing protein</fullName>
    </recommendedName>
</protein>
<feature type="compositionally biased region" description="Basic residues" evidence="7">
    <location>
        <begin position="546"/>
        <end position="561"/>
    </location>
</feature>
<dbReference type="InterPro" id="IPR014352">
    <property type="entry name" value="FERM/acyl-CoA-bd_prot_sf"/>
</dbReference>
<feature type="compositionally biased region" description="Basic and acidic residues" evidence="7">
    <location>
        <begin position="565"/>
        <end position="580"/>
    </location>
</feature>
<dbReference type="InterPro" id="IPR011993">
    <property type="entry name" value="PH-like_dom_sf"/>
</dbReference>
<comment type="subcellular location">
    <subcellularLocation>
        <location evidence="1">Cell junction</location>
    </subcellularLocation>
    <subcellularLocation>
        <location evidence="2">Cytoplasm</location>
    </subcellularLocation>
</comment>
<dbReference type="GO" id="GO:0005912">
    <property type="term" value="C:adherens junction"/>
    <property type="evidence" value="ECO:0007669"/>
    <property type="project" value="TreeGrafter"/>
</dbReference>
<dbReference type="PANTHER" id="PTHR46079">
    <property type="entry name" value="FERM DOMAIN-CONTAINING PROTEIN 4"/>
    <property type="match status" value="1"/>
</dbReference>
<accession>T1JHG8</accession>
<proteinExistence type="predicted"/>
<keyword evidence="3" id="KW-0963">Cytoplasm</keyword>
<evidence type="ECO:0000256" key="5">
    <source>
        <dbReference type="ARBA" id="ARBA00023054"/>
    </source>
</evidence>
<evidence type="ECO:0000256" key="3">
    <source>
        <dbReference type="ARBA" id="ARBA00022490"/>
    </source>
</evidence>
<feature type="compositionally biased region" description="Polar residues" evidence="7">
    <location>
        <begin position="832"/>
        <end position="845"/>
    </location>
</feature>
<dbReference type="Gene3D" id="3.10.20.90">
    <property type="entry name" value="Phosphatidylinositol 3-kinase Catalytic Subunit, Chain A, domain 1"/>
    <property type="match status" value="1"/>
</dbReference>
<dbReference type="Gene3D" id="1.20.80.10">
    <property type="match status" value="1"/>
</dbReference>
<reference evidence="10" key="1">
    <citation type="submission" date="2011-05" db="EMBL/GenBank/DDBJ databases">
        <authorList>
            <person name="Richards S.R."/>
            <person name="Qu J."/>
            <person name="Jiang H."/>
            <person name="Jhangiani S.N."/>
            <person name="Agravi P."/>
            <person name="Goodspeed R."/>
            <person name="Gross S."/>
            <person name="Mandapat C."/>
            <person name="Jackson L."/>
            <person name="Mathew T."/>
            <person name="Pu L."/>
            <person name="Thornton R."/>
            <person name="Saada N."/>
            <person name="Wilczek-Boney K.B."/>
            <person name="Lee S."/>
            <person name="Kovar C."/>
            <person name="Wu Y."/>
            <person name="Scherer S.E."/>
            <person name="Worley K.C."/>
            <person name="Muzny D.M."/>
            <person name="Gibbs R."/>
        </authorList>
    </citation>
    <scope>NUCLEOTIDE SEQUENCE</scope>
    <source>
        <strain evidence="10">Brora</strain>
    </source>
</reference>
<dbReference type="InterPro" id="IPR035963">
    <property type="entry name" value="FERM_2"/>
</dbReference>
<sequence length="1131" mass="127877">MTEGRRSQIVFLDERRLEIIIQPKLFAGELLDLVASHFNLKEKEYFGLAFHDETEHYNWLQLDKRVLDHELRKKTSNENTLVFYFLVKFFVESIVFLRDTVTAELFYLQAKSLVFKGQIEADSDTAFQLAAHVLQATNGDHHDDQVAKNCLKKLPVLPIHILKEHPSLAYCEDKVIAHYKKLSGLDRGSCLVNYMTIVEGLPTYGVHYFEVKDKSGIPWWLGLSFKGIAQYDYTDKKTPRKVFQWKQLENLYFRDRKFSIEVHDPKRIVHTLSSFNLYEDAIDEPIEEFDELSDAITDPSTQVSVSRRTFAAGNVTVYAWFSSSAHLTQCIWSMAISQHQFYLDRKQNKSQSVRNLGDIASELNQHSLSLPNENLLNNNANDPQTPTGQKGSIFSSDTESEVARAARMEMISALKARRDALEAKLQERTEELKELCIKEAELTGELPPELPLAPGEAMPHFRKRIGTAFSLPENLINRIKSKEEEVLAKLELDYEIQNKIASAALKLANDVSAKKSVRKQRKITYHQAHTKLKDIEERLMSMRQTVAHKKQMRHQVRKKQPRPSSDGEDHNDDSNSHSTEENDTVFVKKMFPSQTSLVCLEEMNNQVNRHQLKSDLSDRPRMTPSPANTSSSSTSSLPRRARQYTPSPSLPASPIKQRTSSGSSRTSSPSSNRYSIGGYIPNPVYTTKSAYRAQQYPTFSTRATRTAHAEYDNVHFGNGGGGVVLNPAYRNKYDAIMSAETRGLYSVPRQRTSNAFPSQEELVEHIQSNGPYRQSGNRQNLAYQLQNRYGSLDRTLYGTHSTHIITNSQPTAKVESRSLDNLDYPREYPSHTLPSPSTSGSHDTLELASSQDYLDCPISPHFHGDGFAYQNSVPAPVHVGYSTYSTPEWYEGYTYAPPRNYTSRDEISVNKTSPKVKEWYESSLDSPLPPRRSRQSYASTGSGTAKTPETPPADSEQTAASFVHVPCETPQNHVVVSQGQFQPYREITKPYELSDYYKYSTKVRKHSQSNTGSSDEGTRTPSTQPPTTLDLPVHQVEGCRIGSPVSPARMQMLSQRTPSPYAMQGPVLKKKNEVMRSPSLQLNEISNSSPLPGPSLADAFHEEMLAWYEDQDVGKQATLFIPNLFSGSLCF</sequence>
<feature type="compositionally biased region" description="Low complexity" evidence="7">
    <location>
        <begin position="658"/>
        <end position="675"/>
    </location>
</feature>
<evidence type="ECO:0000256" key="4">
    <source>
        <dbReference type="ARBA" id="ARBA00022949"/>
    </source>
</evidence>
<dbReference type="Gene3D" id="2.30.29.30">
    <property type="entry name" value="Pleckstrin-homology domain (PH domain)/Phosphotyrosine-binding domain (PTB)"/>
    <property type="match status" value="1"/>
</dbReference>
<dbReference type="InterPro" id="IPR047176">
    <property type="entry name" value="FRMD4A/B"/>
</dbReference>
<dbReference type="CDD" id="cd17103">
    <property type="entry name" value="FERM_F1_FRMD4"/>
    <property type="match status" value="1"/>
</dbReference>
<feature type="region of interest" description="Disordered" evidence="7">
    <location>
        <begin position="822"/>
        <end position="845"/>
    </location>
</feature>
<evidence type="ECO:0000256" key="6">
    <source>
        <dbReference type="SAM" id="Coils"/>
    </source>
</evidence>
<dbReference type="SUPFAM" id="SSF54236">
    <property type="entry name" value="Ubiquitin-like"/>
    <property type="match status" value="1"/>
</dbReference>
<evidence type="ECO:0000313" key="10">
    <source>
        <dbReference type="Proteomes" id="UP000014500"/>
    </source>
</evidence>
<dbReference type="InterPro" id="IPR041785">
    <property type="entry name" value="FRMD4A/B_FERM_C"/>
</dbReference>
<evidence type="ECO:0000256" key="2">
    <source>
        <dbReference type="ARBA" id="ARBA00004496"/>
    </source>
</evidence>
<feature type="compositionally biased region" description="Low complexity" evidence="7">
    <location>
        <begin position="624"/>
        <end position="638"/>
    </location>
</feature>
<dbReference type="SMART" id="SM01196">
    <property type="entry name" value="FERM_C"/>
    <property type="match status" value="1"/>
</dbReference>
<dbReference type="FunFam" id="3.10.20.90:FF:000019">
    <property type="entry name" value="FERM domain containing 4A"/>
    <property type="match status" value="1"/>
</dbReference>
<dbReference type="PROSITE" id="PS50057">
    <property type="entry name" value="FERM_3"/>
    <property type="match status" value="1"/>
</dbReference>
<dbReference type="Pfam" id="PF11819">
    <property type="entry name" value="CUPID"/>
    <property type="match status" value="1"/>
</dbReference>
<dbReference type="Pfam" id="PF00373">
    <property type="entry name" value="FERM_M"/>
    <property type="match status" value="1"/>
</dbReference>
<dbReference type="GO" id="GO:0048731">
    <property type="term" value="P:system development"/>
    <property type="evidence" value="ECO:0007669"/>
    <property type="project" value="UniProtKB-ARBA"/>
</dbReference>
<dbReference type="Proteomes" id="UP000014500">
    <property type="component" value="Unassembled WGS sequence"/>
</dbReference>